<keyword evidence="4" id="KW-1185">Reference proteome</keyword>
<evidence type="ECO:0000313" key="4">
    <source>
        <dbReference type="Proteomes" id="UP001500218"/>
    </source>
</evidence>
<dbReference type="Gene3D" id="2.40.10.10">
    <property type="entry name" value="Trypsin-like serine proteases"/>
    <property type="match status" value="2"/>
</dbReference>
<gene>
    <name evidence="3" type="ORF">GCM10009682_11500</name>
</gene>
<organism evidence="3 4">
    <name type="scientific">Luedemannella flava</name>
    <dbReference type="NCBI Taxonomy" id="349316"/>
    <lineage>
        <taxon>Bacteria</taxon>
        <taxon>Bacillati</taxon>
        <taxon>Actinomycetota</taxon>
        <taxon>Actinomycetes</taxon>
        <taxon>Micromonosporales</taxon>
        <taxon>Micromonosporaceae</taxon>
        <taxon>Luedemannella</taxon>
    </lineage>
</organism>
<dbReference type="InterPro" id="IPR001254">
    <property type="entry name" value="Trypsin_dom"/>
</dbReference>
<feature type="domain" description="Peptidase S1" evidence="2">
    <location>
        <begin position="274"/>
        <end position="403"/>
    </location>
</feature>
<evidence type="ECO:0000259" key="2">
    <source>
        <dbReference type="Pfam" id="PF00089"/>
    </source>
</evidence>
<name>A0ABN2LK62_9ACTN</name>
<proteinExistence type="predicted"/>
<dbReference type="InterPro" id="IPR043504">
    <property type="entry name" value="Peptidase_S1_PA_chymotrypsin"/>
</dbReference>
<feature type="region of interest" description="Disordered" evidence="1">
    <location>
        <begin position="114"/>
        <end position="135"/>
    </location>
</feature>
<dbReference type="Proteomes" id="UP001500218">
    <property type="component" value="Unassembled WGS sequence"/>
</dbReference>
<protein>
    <recommendedName>
        <fullName evidence="2">Peptidase S1 domain-containing protein</fullName>
    </recommendedName>
</protein>
<dbReference type="RefSeq" id="WP_344126995.1">
    <property type="nucleotide sequence ID" value="NZ_BAAALT010000028.1"/>
</dbReference>
<dbReference type="EMBL" id="BAAALT010000028">
    <property type="protein sequence ID" value="GAA1791210.1"/>
    <property type="molecule type" value="Genomic_DNA"/>
</dbReference>
<feature type="compositionally biased region" description="Low complexity" evidence="1">
    <location>
        <begin position="7"/>
        <end position="32"/>
    </location>
</feature>
<feature type="region of interest" description="Disordered" evidence="1">
    <location>
        <begin position="1"/>
        <end position="42"/>
    </location>
</feature>
<dbReference type="SUPFAM" id="SSF50494">
    <property type="entry name" value="Trypsin-like serine proteases"/>
    <property type="match status" value="1"/>
</dbReference>
<sequence>MAAPIDEPTTAPAAGTDPTDAPTQPAEPTAAGDTTSVGWIADPGPQAAVNELNAGAAEIFGADGKSDPDATLRRGLLGATVDHRTHRVVYVVDSRRVNLNRVRTELDDRARDAHERGTTVLRPTRRVDESTSNLSGAALTEAQSEAQQEVPIEVPLLDVEVVAACHTAGDLLEVTEALRARDWSDGAAEASFSFAVDAATATVDVTFDAGSREAGDALTERFGDRVRVDYGPVARTSRTTDGEPHYGAAAIGAKSDRFCTSGFTVLRGGVYGQVTADHCFANGASVYSGTEYVGKAAGSSGYPTYDMMRIESATEKFDSRIYTDPRSTSRYITGAANPAVNSYICASGYVTRAVCGIRVTSTTATLCDTDGCTPGVIRAEKPGSTIVSKGDSGGPLYVESGTTAASIRGMIIGMQGSSVLYGELVSSIQSHLGVTVGKY</sequence>
<dbReference type="Pfam" id="PF00089">
    <property type="entry name" value="Trypsin"/>
    <property type="match status" value="1"/>
</dbReference>
<accession>A0ABN2LK62</accession>
<dbReference type="InterPro" id="IPR009003">
    <property type="entry name" value="Peptidase_S1_PA"/>
</dbReference>
<reference evidence="3 4" key="1">
    <citation type="journal article" date="2019" name="Int. J. Syst. Evol. Microbiol.">
        <title>The Global Catalogue of Microorganisms (GCM) 10K type strain sequencing project: providing services to taxonomists for standard genome sequencing and annotation.</title>
        <authorList>
            <consortium name="The Broad Institute Genomics Platform"/>
            <consortium name="The Broad Institute Genome Sequencing Center for Infectious Disease"/>
            <person name="Wu L."/>
            <person name="Ma J."/>
        </authorList>
    </citation>
    <scope>NUCLEOTIDE SEQUENCE [LARGE SCALE GENOMIC DNA]</scope>
    <source>
        <strain evidence="3 4">JCM 13250</strain>
    </source>
</reference>
<comment type="caution">
    <text evidence="3">The sequence shown here is derived from an EMBL/GenBank/DDBJ whole genome shotgun (WGS) entry which is preliminary data.</text>
</comment>
<evidence type="ECO:0000256" key="1">
    <source>
        <dbReference type="SAM" id="MobiDB-lite"/>
    </source>
</evidence>
<evidence type="ECO:0000313" key="3">
    <source>
        <dbReference type="EMBL" id="GAA1791210.1"/>
    </source>
</evidence>